<dbReference type="Proteomes" id="UP000002212">
    <property type="component" value="Chromosome"/>
</dbReference>
<dbReference type="STRING" id="632772.ROP_00930"/>
<evidence type="ECO:0000313" key="2">
    <source>
        <dbReference type="Proteomes" id="UP000002212"/>
    </source>
</evidence>
<dbReference type="PATRIC" id="fig|632772.20.peg.114"/>
<dbReference type="AlphaFoldDB" id="C1AS91"/>
<evidence type="ECO:0000313" key="1">
    <source>
        <dbReference type="EMBL" id="BAH48340.1"/>
    </source>
</evidence>
<dbReference type="HOGENOM" id="CLU_2556044_0_0_11"/>
<gene>
    <name evidence="1" type="ordered locus">ROP_00930</name>
</gene>
<organism evidence="1 2">
    <name type="scientific">Rhodococcus opacus (strain B4)</name>
    <dbReference type="NCBI Taxonomy" id="632772"/>
    <lineage>
        <taxon>Bacteria</taxon>
        <taxon>Bacillati</taxon>
        <taxon>Actinomycetota</taxon>
        <taxon>Actinomycetes</taxon>
        <taxon>Mycobacteriales</taxon>
        <taxon>Nocardiaceae</taxon>
        <taxon>Rhodococcus</taxon>
    </lineage>
</organism>
<reference evidence="1 2" key="1">
    <citation type="submission" date="2009-03" db="EMBL/GenBank/DDBJ databases">
        <title>Comparison of the complete genome sequences of Rhodococcus erythropolis PR4 and Rhodococcus opacus B4.</title>
        <authorList>
            <person name="Takarada H."/>
            <person name="Sekine M."/>
            <person name="Hosoyama A."/>
            <person name="Yamada R."/>
            <person name="Fujisawa T."/>
            <person name="Omata S."/>
            <person name="Shimizu A."/>
            <person name="Tsukatani N."/>
            <person name="Tanikawa S."/>
            <person name="Fujita N."/>
            <person name="Harayama S."/>
        </authorList>
    </citation>
    <scope>NUCLEOTIDE SEQUENCE [LARGE SCALE GENOMIC DNA]</scope>
    <source>
        <strain evidence="1 2">B4</strain>
    </source>
</reference>
<dbReference type="EMBL" id="AP011115">
    <property type="protein sequence ID" value="BAH48340.1"/>
    <property type="molecule type" value="Genomic_DNA"/>
</dbReference>
<proteinExistence type="predicted"/>
<sequence length="82" mass="9351">MVTGWCEQVTRAFRWRIEHDHRELKPVLGLDHYDEPSWLGGHHHAALVTAAHLFLATLRLTHPNSVRQNRPATPPAANVHAH</sequence>
<name>C1AS91_RHOOB</name>
<protein>
    <recommendedName>
        <fullName evidence="3">Transposase</fullName>
    </recommendedName>
</protein>
<evidence type="ECO:0008006" key="3">
    <source>
        <dbReference type="Google" id="ProtNLM"/>
    </source>
</evidence>
<accession>C1AS91</accession>
<dbReference type="KEGG" id="rop:ROP_00930"/>